<keyword evidence="1" id="KW-0238">DNA-binding</keyword>
<feature type="domain" description="HTH merR-type" evidence="2">
    <location>
        <begin position="1"/>
        <end position="71"/>
    </location>
</feature>
<protein>
    <submittedName>
        <fullName evidence="3">MerR family transcriptional regulator</fullName>
    </submittedName>
</protein>
<dbReference type="SUPFAM" id="SSF46955">
    <property type="entry name" value="Putative DNA-binding domain"/>
    <property type="match status" value="1"/>
</dbReference>
<dbReference type="InterPro" id="IPR000551">
    <property type="entry name" value="MerR-type_HTH_dom"/>
</dbReference>
<dbReference type="PANTHER" id="PTHR30204:SF93">
    <property type="entry name" value="HTH MERR-TYPE DOMAIN-CONTAINING PROTEIN"/>
    <property type="match status" value="1"/>
</dbReference>
<evidence type="ECO:0000256" key="1">
    <source>
        <dbReference type="ARBA" id="ARBA00023125"/>
    </source>
</evidence>
<comment type="caution">
    <text evidence="3">The sequence shown here is derived from an EMBL/GenBank/DDBJ whole genome shotgun (WGS) entry which is preliminary data.</text>
</comment>
<gene>
    <name evidence="3" type="ORF">Q7514_24485</name>
</gene>
<sequence length="242" mass="26608">MGWSTRELSELAGTTVKSVRHYHDIGILDQPPRASNGYKQYGVAHLVRVLQIKRLTTLGFSLAQVAEMGEDITHPVQSLQALDAELAATIERLQRARMEVGLLLRHSARPDLPPELALAGNVGDLSDADRSFATYLTRVLSPSDLDAYGELLRSPATQASADFDALPADADEQTRVDLARRMIPEIETLTEQYPGAFDSEIAHDHRTARKIGAVMSEVYNPAQLDVLRRVALARQPDDSADN</sequence>
<name>A0ABU7LHF8_9NOCA</name>
<keyword evidence="4" id="KW-1185">Reference proteome</keyword>
<organism evidence="3 4">
    <name type="scientific">Rhodococcus artemisiae</name>
    <dbReference type="NCBI Taxonomy" id="714159"/>
    <lineage>
        <taxon>Bacteria</taxon>
        <taxon>Bacillati</taxon>
        <taxon>Actinomycetota</taxon>
        <taxon>Actinomycetes</taxon>
        <taxon>Mycobacteriales</taxon>
        <taxon>Nocardiaceae</taxon>
        <taxon>Rhodococcus</taxon>
    </lineage>
</organism>
<evidence type="ECO:0000313" key="3">
    <source>
        <dbReference type="EMBL" id="MEE2060682.1"/>
    </source>
</evidence>
<dbReference type="Pfam" id="PF13411">
    <property type="entry name" value="MerR_1"/>
    <property type="match status" value="1"/>
</dbReference>
<evidence type="ECO:0000259" key="2">
    <source>
        <dbReference type="PROSITE" id="PS50937"/>
    </source>
</evidence>
<reference evidence="3 4" key="1">
    <citation type="submission" date="2023-07" db="EMBL/GenBank/DDBJ databases">
        <authorList>
            <person name="Girao M."/>
            <person name="Carvalho M.F."/>
        </authorList>
    </citation>
    <scope>NUCLEOTIDE SEQUENCE [LARGE SCALE GENOMIC DNA]</scope>
    <source>
        <strain evidence="3 4">YIM65754</strain>
    </source>
</reference>
<dbReference type="PROSITE" id="PS50937">
    <property type="entry name" value="HTH_MERR_2"/>
    <property type="match status" value="1"/>
</dbReference>
<dbReference type="SMART" id="SM00422">
    <property type="entry name" value="HTH_MERR"/>
    <property type="match status" value="1"/>
</dbReference>
<evidence type="ECO:0000313" key="4">
    <source>
        <dbReference type="Proteomes" id="UP001336020"/>
    </source>
</evidence>
<accession>A0ABU7LHF8</accession>
<dbReference type="InterPro" id="IPR009061">
    <property type="entry name" value="DNA-bd_dom_put_sf"/>
</dbReference>
<dbReference type="Proteomes" id="UP001336020">
    <property type="component" value="Unassembled WGS sequence"/>
</dbReference>
<dbReference type="InterPro" id="IPR047057">
    <property type="entry name" value="MerR_fam"/>
</dbReference>
<proteinExistence type="predicted"/>
<dbReference type="RefSeq" id="WP_330135868.1">
    <property type="nucleotide sequence ID" value="NZ_JAUTXY010000014.1"/>
</dbReference>
<dbReference type="EMBL" id="JAUTXY010000014">
    <property type="protein sequence ID" value="MEE2060682.1"/>
    <property type="molecule type" value="Genomic_DNA"/>
</dbReference>
<dbReference type="PANTHER" id="PTHR30204">
    <property type="entry name" value="REDOX-CYCLING DRUG-SENSING TRANSCRIPTIONAL ACTIVATOR SOXR"/>
    <property type="match status" value="1"/>
</dbReference>
<dbReference type="CDD" id="cd00592">
    <property type="entry name" value="HTH_MerR-like"/>
    <property type="match status" value="1"/>
</dbReference>
<dbReference type="Gene3D" id="1.10.1660.10">
    <property type="match status" value="1"/>
</dbReference>